<proteinExistence type="predicted"/>
<dbReference type="Proteomes" id="UP000028826">
    <property type="component" value="Unassembled WGS sequence"/>
</dbReference>
<accession>A0A086YBU3</accession>
<dbReference type="OrthoDB" id="7428207at2"/>
<keyword evidence="2" id="KW-1185">Reference proteome</keyword>
<organism evidence="1 2">
    <name type="scientific">Haematobacter massiliensis</name>
    <dbReference type="NCBI Taxonomy" id="195105"/>
    <lineage>
        <taxon>Bacteria</taxon>
        <taxon>Pseudomonadati</taxon>
        <taxon>Pseudomonadota</taxon>
        <taxon>Alphaproteobacteria</taxon>
        <taxon>Rhodobacterales</taxon>
        <taxon>Paracoccaceae</taxon>
        <taxon>Haematobacter</taxon>
    </lineage>
</organism>
<evidence type="ECO:0000313" key="2">
    <source>
        <dbReference type="Proteomes" id="UP000028826"/>
    </source>
</evidence>
<comment type="caution">
    <text evidence="1">The sequence shown here is derived from an EMBL/GenBank/DDBJ whole genome shotgun (WGS) entry which is preliminary data.</text>
</comment>
<keyword evidence="1" id="KW-0648">Protein biosynthesis</keyword>
<evidence type="ECO:0000313" key="1">
    <source>
        <dbReference type="EMBL" id="KFI31743.1"/>
    </source>
</evidence>
<dbReference type="RefSeq" id="WP_035705612.1">
    <property type="nucleotide sequence ID" value="NZ_CAMIFG010000076.1"/>
</dbReference>
<keyword evidence="1" id="KW-0396">Initiation factor</keyword>
<dbReference type="GO" id="GO:0003743">
    <property type="term" value="F:translation initiation factor activity"/>
    <property type="evidence" value="ECO:0007669"/>
    <property type="project" value="UniProtKB-KW"/>
</dbReference>
<gene>
    <name evidence="1" type="ORF">CN97_04745</name>
</gene>
<dbReference type="AlphaFoldDB" id="A0A086YBU3"/>
<sequence length="129" mass="13201">MNNISVAVFLPIALLISGCATVTRGKNDVLEIMTLPPGATVRTTNGYSCASTPCAIKMPRKSEFAVSLTRDECEPTEVNVTHKTSGSGGVALAGNVLAGGIIGLGIDAATGASQELVPNPINVTMRCRG</sequence>
<name>A0A086YBU3_9RHOB</name>
<dbReference type="EMBL" id="JGYG01000001">
    <property type="protein sequence ID" value="KFI31743.1"/>
    <property type="molecule type" value="Genomic_DNA"/>
</dbReference>
<dbReference type="eggNOG" id="ENOG5032RN3">
    <property type="taxonomic scope" value="Bacteria"/>
</dbReference>
<reference evidence="1 2" key="1">
    <citation type="submission" date="2014-03" db="EMBL/GenBank/DDBJ databases">
        <title>Genome of Haematobacter massiliensis CCUG 47968.</title>
        <authorList>
            <person name="Wang D."/>
            <person name="Wang G."/>
        </authorList>
    </citation>
    <scope>NUCLEOTIDE SEQUENCE [LARGE SCALE GENOMIC DNA]</scope>
    <source>
        <strain evidence="1 2">CCUG 47968</strain>
    </source>
</reference>
<protein>
    <submittedName>
        <fullName evidence="1">Translation initiation factor 2</fullName>
    </submittedName>
</protein>